<dbReference type="Pfam" id="PF00400">
    <property type="entry name" value="WD40"/>
    <property type="match status" value="5"/>
</dbReference>
<dbReference type="InterPro" id="IPR052752">
    <property type="entry name" value="NACHT-WD_repeat"/>
</dbReference>
<accession>A0A0N5A416</accession>
<dbReference type="Pfam" id="PF25469">
    <property type="entry name" value="WHD_NWD1"/>
    <property type="match status" value="1"/>
</dbReference>
<evidence type="ECO:0000259" key="5">
    <source>
        <dbReference type="Pfam" id="PF25469"/>
    </source>
</evidence>
<dbReference type="SUPFAM" id="SSF52540">
    <property type="entry name" value="P-loop containing nucleoside triphosphate hydrolases"/>
    <property type="match status" value="1"/>
</dbReference>
<evidence type="ECO:0000256" key="2">
    <source>
        <dbReference type="ARBA" id="ARBA00022737"/>
    </source>
</evidence>
<proteinExistence type="predicted"/>
<keyword evidence="2" id="KW-0677">Repeat</keyword>
<dbReference type="Pfam" id="PF12894">
    <property type="entry name" value="ANAPC4_WD40"/>
    <property type="match status" value="1"/>
</dbReference>
<dbReference type="InterPro" id="IPR011047">
    <property type="entry name" value="Quinoprotein_ADH-like_sf"/>
</dbReference>
<keyword evidence="6" id="KW-1185">Reference proteome</keyword>
<name>A0A0N5A416_PARTI</name>
<dbReference type="InterPro" id="IPR024977">
    <property type="entry name" value="Apc4-like_WD40_dom"/>
</dbReference>
<feature type="repeat" description="WD" evidence="3">
    <location>
        <begin position="1380"/>
        <end position="1421"/>
    </location>
</feature>
<feature type="repeat" description="WD" evidence="3">
    <location>
        <begin position="1207"/>
        <end position="1243"/>
    </location>
</feature>
<dbReference type="PROSITE" id="PS50294">
    <property type="entry name" value="WD_REPEATS_REGION"/>
    <property type="match status" value="3"/>
</dbReference>
<organism evidence="6 7">
    <name type="scientific">Parastrongyloides trichosuri</name>
    <name type="common">Possum-specific nematode worm</name>
    <dbReference type="NCBI Taxonomy" id="131310"/>
    <lineage>
        <taxon>Eukaryota</taxon>
        <taxon>Metazoa</taxon>
        <taxon>Ecdysozoa</taxon>
        <taxon>Nematoda</taxon>
        <taxon>Chromadorea</taxon>
        <taxon>Rhabditida</taxon>
        <taxon>Tylenchina</taxon>
        <taxon>Panagrolaimomorpha</taxon>
        <taxon>Strongyloidoidea</taxon>
        <taxon>Strongyloididae</taxon>
        <taxon>Parastrongyloides</taxon>
    </lineage>
</organism>
<dbReference type="STRING" id="131310.A0A0N5A416"/>
<dbReference type="InterPro" id="IPR015943">
    <property type="entry name" value="WD40/YVTN_repeat-like_dom_sf"/>
</dbReference>
<dbReference type="InterPro" id="IPR001680">
    <property type="entry name" value="WD40_rpt"/>
</dbReference>
<keyword evidence="1 3" id="KW-0853">WD repeat</keyword>
<reference evidence="7" key="1">
    <citation type="submission" date="2017-02" db="UniProtKB">
        <authorList>
            <consortium name="WormBaseParasite"/>
        </authorList>
    </citation>
    <scope>IDENTIFICATION</scope>
</reference>
<evidence type="ECO:0000256" key="1">
    <source>
        <dbReference type="ARBA" id="ARBA00022574"/>
    </source>
</evidence>
<dbReference type="WBParaSite" id="PTRK_0001636900.1">
    <property type="protein sequence ID" value="PTRK_0001636900.1"/>
    <property type="gene ID" value="PTRK_0001636900"/>
</dbReference>
<sequence length="1609" mass="182089">MFRVDKTITEENVKSAGKDTLLRSSLVTNRKILLIFPTYEEFFYEKYEFIKHCIQDIQICATSIGVDVEWYTFSGNYEDYIYYEVLEELLCEEHTISVCFLGSKVGYCMPPFEIDSNTFDGLRQKLYEKGTDVKLLDKVYILKESKRGKRYCLQKKYLEDTVSLEKIVEMLKIFDKDEKKLTKLYIENIIDIMMSQKNNNHIFVQRRFKGMPLEENNKMFSETSPGEYEKIESLKNNVSECFDKNNVFNITAEVTSKDFQEWTTKKEGEEYVRKVVEWISEKIKQIIDNNCTVQNSVVNMLSAPKCVDMFNIAKQEQATHQQYYLQSKPNKWGKKDEMERIIKKIIDEKNDEKWCYTLSGELGIGKTCHLLMLHETLQNNNSISFIRFLGLTPQSVYDHEVWRNILYLLDDCANVNTSKVKKISFTDSLNMNVILENIEKIIKKIDKKVYILLDSINLMKTSKCLNEKFNISNRIPNLYIICTIPNDERNNYLPVSEVLLLQKPTVEESIEIIKITASKSNIKIGPECLSNLRLYLAQQNDSVAGALVVAQLLAYSIPVELEKTAVINLINYLENLYGETMIKNLIKYFVETVFGLTSLETINLLYFGDKIMTTLPIDEIPDLNMSKGILSILKRFNMLFDTINIENHTVYRLKHSIFKKQFSKNYLYKVGCNAKEIKQLTNMELASIYFDNNSYGENEEILFNGFMYPQPLTRENGIINLRKVSYLWKYLLEGGKSQNLKELALCNFDYIEAVVRAYGLGYLISIFDEACETLLDHDLLVFYLQVLIPSINTLLRDPSQVAPECIGRLRYTRETNSQSLNGIVEQAMSWVDMYDRSPLLVPLTCWIAPPKMDEVFKASLPNWNGKTTIAQPTKNYQNLLLSGNAEDPGMIYLYHIASQSIEANFIGHTKKVTCISVASNGINFVSSSFDGTVKIWELDNPDNVITFHVTKAKVNCCLYSHNSKFIASGTTDSIAKVIDVESGEIIATFPEHTGSVICLQLTSNDEFLIVGSGDFAVMVYSIEEKCLISKLEGLMAPVTCMALTTNDAFVVVACEDETVRVYSLISSQELLELSGHDARVNCIAVSADDCQLFVGIVSKIICYDLHNSQILDTLECGVKLPITSIATTFDNSFIVAGCGKDLHMWNIQSGNVENKVICEVTEDNSICCVKLSPDEKSCCCGTVSGVIALWDLEVCQCIWTQTHKIGSAITAIDFTEDSFYLISGCTEGQICLWEADKGQLMKVIKIHLLAITTLYFIGGGNPTYKIFSCDKGNNSHIWSLTPLDDSSNYFIVLISFSDVISPILLKKHHKLILGEFSKNKNEIQIYHIFDDSVNLKAKAYHSESITCYNFDRNEKILVTGSKDQSLKIWQLENGYLTQVLVGHEGSVTCCAISNKGDIVVSNSKDHRLIIWDAETGTVKYSIQTWHLINLVEITADGLVIITADSNGWVEAWSTTHGILLSSFNTYNLIQSLVISVDSNRIVCPLKGIPQLPILCLHNTPAGTQSDSRPRTSKKYMTTRNENGKHNEDHGNNKLNGNFASIGSSSQSLPVANPKVILSDTNNDLQTPSKSISENVRFREQASVVSNVQVSSSLNTKNGENFKSSLCSML</sequence>
<dbReference type="Gene3D" id="2.130.10.10">
    <property type="entry name" value="YVTN repeat-like/Quinoprotein amine dehydrogenase"/>
    <property type="match status" value="4"/>
</dbReference>
<feature type="repeat" description="WD" evidence="3">
    <location>
        <begin position="989"/>
        <end position="1030"/>
    </location>
</feature>
<dbReference type="Proteomes" id="UP000038045">
    <property type="component" value="Unplaced"/>
</dbReference>
<dbReference type="CDD" id="cd00200">
    <property type="entry name" value="WD40"/>
    <property type="match status" value="1"/>
</dbReference>
<evidence type="ECO:0000259" key="4">
    <source>
        <dbReference type="Pfam" id="PF12894"/>
    </source>
</evidence>
<dbReference type="PANTHER" id="PTHR19871:SF38">
    <property type="entry name" value="PROTEIN QUI-1"/>
    <property type="match status" value="1"/>
</dbReference>
<dbReference type="InterPro" id="IPR057588">
    <property type="entry name" value="NWD1/2-like_WH"/>
</dbReference>
<feature type="domain" description="NWD1/2-like winged helix-turn-helix" evidence="5">
    <location>
        <begin position="570"/>
        <end position="667"/>
    </location>
</feature>
<feature type="repeat" description="WD" evidence="3">
    <location>
        <begin position="905"/>
        <end position="946"/>
    </location>
</feature>
<dbReference type="InterPro" id="IPR020472">
    <property type="entry name" value="WD40_PAC1"/>
</dbReference>
<feature type="domain" description="Anaphase-promoting complex subunit 4-like WD40" evidence="4">
    <location>
        <begin position="948"/>
        <end position="1003"/>
    </location>
</feature>
<feature type="repeat" description="WD" evidence="3">
    <location>
        <begin position="1338"/>
        <end position="1379"/>
    </location>
</feature>
<dbReference type="Gene3D" id="3.40.50.300">
    <property type="entry name" value="P-loop containing nucleotide triphosphate hydrolases"/>
    <property type="match status" value="1"/>
</dbReference>
<evidence type="ECO:0000256" key="3">
    <source>
        <dbReference type="PROSITE-ProRule" id="PRU00221"/>
    </source>
</evidence>
<evidence type="ECO:0000313" key="6">
    <source>
        <dbReference type="Proteomes" id="UP000038045"/>
    </source>
</evidence>
<dbReference type="PROSITE" id="PS50082">
    <property type="entry name" value="WD_REPEATS_2"/>
    <property type="match status" value="5"/>
</dbReference>
<dbReference type="InterPro" id="IPR027417">
    <property type="entry name" value="P-loop_NTPase"/>
</dbReference>
<dbReference type="SUPFAM" id="SSF50998">
    <property type="entry name" value="Quinoprotein alcohol dehydrogenase-like"/>
    <property type="match status" value="1"/>
</dbReference>
<dbReference type="PANTHER" id="PTHR19871">
    <property type="entry name" value="BETA TRANSDUCIN-RELATED PROTEIN"/>
    <property type="match status" value="1"/>
</dbReference>
<dbReference type="SMART" id="SM00320">
    <property type="entry name" value="WD40"/>
    <property type="match status" value="12"/>
</dbReference>
<evidence type="ECO:0000313" key="7">
    <source>
        <dbReference type="WBParaSite" id="PTRK_0001636900.1"/>
    </source>
</evidence>
<dbReference type="PRINTS" id="PR00320">
    <property type="entry name" value="GPROTEINBRPT"/>
</dbReference>
<protein>
    <submittedName>
        <fullName evidence="7">WD_REPEATS_REGION domain-containing protein</fullName>
    </submittedName>
</protein>
<dbReference type="InterPro" id="IPR036322">
    <property type="entry name" value="WD40_repeat_dom_sf"/>
</dbReference>
<dbReference type="SUPFAM" id="SSF50978">
    <property type="entry name" value="WD40 repeat-like"/>
    <property type="match status" value="1"/>
</dbReference>